<proteinExistence type="predicted"/>
<comment type="caution">
    <text evidence="2">The sequence shown here is derived from an EMBL/GenBank/DDBJ whole genome shotgun (WGS) entry which is preliminary data.</text>
</comment>
<evidence type="ECO:0000259" key="1">
    <source>
        <dbReference type="Pfam" id="PF07045"/>
    </source>
</evidence>
<dbReference type="EMBL" id="JAWLIP010000005">
    <property type="protein sequence ID" value="MDV6227253.1"/>
    <property type="molecule type" value="Genomic_DNA"/>
</dbReference>
<protein>
    <submittedName>
        <fullName evidence="2">DUF1330 domain-containing protein</fullName>
    </submittedName>
</protein>
<reference evidence="2 3" key="1">
    <citation type="submission" date="2023-10" db="EMBL/GenBank/DDBJ databases">
        <authorList>
            <person name="Venkata Ramana C."/>
            <person name="Sasikala C."/>
            <person name="Dhurka M."/>
        </authorList>
    </citation>
    <scope>NUCLEOTIDE SEQUENCE [LARGE SCALE GENOMIC DNA]</scope>
    <source>
        <strain evidence="2 3">KCTC 32151</strain>
    </source>
</reference>
<name>A0ABU4ALX7_9HYPH</name>
<keyword evidence="3" id="KW-1185">Reference proteome</keyword>
<dbReference type="InterPro" id="IPR010753">
    <property type="entry name" value="DUF1330"/>
</dbReference>
<dbReference type="RefSeq" id="WP_317561560.1">
    <property type="nucleotide sequence ID" value="NZ_JAWLIP010000005.1"/>
</dbReference>
<gene>
    <name evidence="2" type="ORF">R2G56_13225</name>
</gene>
<feature type="domain" description="DUF1330" evidence="1">
    <location>
        <begin position="47"/>
        <end position="119"/>
    </location>
</feature>
<dbReference type="Gene3D" id="3.30.70.100">
    <property type="match status" value="1"/>
</dbReference>
<dbReference type="PANTHER" id="PTHR40257">
    <property type="match status" value="1"/>
</dbReference>
<dbReference type="Pfam" id="PF07045">
    <property type="entry name" value="DUF1330"/>
    <property type="match status" value="1"/>
</dbReference>
<dbReference type="SUPFAM" id="SSF54909">
    <property type="entry name" value="Dimeric alpha+beta barrel"/>
    <property type="match status" value="1"/>
</dbReference>
<dbReference type="InterPro" id="IPR011008">
    <property type="entry name" value="Dimeric_a/b-barrel"/>
</dbReference>
<evidence type="ECO:0000313" key="2">
    <source>
        <dbReference type="EMBL" id="MDV6227253.1"/>
    </source>
</evidence>
<dbReference type="Proteomes" id="UP001185659">
    <property type="component" value="Unassembled WGS sequence"/>
</dbReference>
<organism evidence="2 3">
    <name type="scientific">Nitratireductor aquimarinus</name>
    <dbReference type="NCBI Taxonomy" id="889300"/>
    <lineage>
        <taxon>Bacteria</taxon>
        <taxon>Pseudomonadati</taxon>
        <taxon>Pseudomonadota</taxon>
        <taxon>Alphaproteobacteria</taxon>
        <taxon>Hyphomicrobiales</taxon>
        <taxon>Phyllobacteriaceae</taxon>
        <taxon>Nitratireductor</taxon>
    </lineage>
</organism>
<dbReference type="PANTHER" id="PTHR40257:SF1">
    <property type="entry name" value="DUF1330 DOMAIN-CONTAINING PROTEIN"/>
    <property type="match status" value="1"/>
</dbReference>
<accession>A0ABU4ALX7</accession>
<evidence type="ECO:0000313" key="3">
    <source>
        <dbReference type="Proteomes" id="UP001185659"/>
    </source>
</evidence>
<sequence>MTRYTGFTKEIWEAFRADARPGPVQMLNLIKLRERADYPDGRVASGRDAYAEYSRISAPVLERLGGRIVWRGGFELMLIGPQAEALDICFIAEYPSVGAFTQMMRDPAYHEALPHRQAGVADSRLFRFAPQPTGVNFAGG</sequence>